<reference evidence="14 15" key="1">
    <citation type="journal article" date="2018" name="Appl. Environ. Microbiol.">
        <title>Genome rearrangement shapes Prochlorococcus ecological adaptation.</title>
        <authorList>
            <person name="Yan W."/>
            <person name="Wei S."/>
            <person name="Wang Q."/>
            <person name="Xiao X."/>
            <person name="Zeng Q."/>
            <person name="Jiao N."/>
            <person name="Zhang R."/>
        </authorList>
    </citation>
    <scope>NUCLEOTIDE SEQUENCE [LARGE SCALE GENOMIC DNA]</scope>
    <source>
        <strain evidence="14 15">XMU1408</strain>
    </source>
</reference>
<organism evidence="14 15">
    <name type="scientific">Prochlorococcus marinus XMU1408</name>
    <dbReference type="NCBI Taxonomy" id="2213228"/>
    <lineage>
        <taxon>Bacteria</taxon>
        <taxon>Bacillati</taxon>
        <taxon>Cyanobacteriota</taxon>
        <taxon>Cyanophyceae</taxon>
        <taxon>Synechococcales</taxon>
        <taxon>Prochlorococcaceae</taxon>
        <taxon>Prochlorococcus</taxon>
    </lineage>
</organism>
<feature type="chain" id="PRO_5016266732" description="thioredoxin-dependent peroxiredoxin" evidence="12">
    <location>
        <begin position="27"/>
        <end position="184"/>
    </location>
</feature>
<evidence type="ECO:0000256" key="1">
    <source>
        <dbReference type="ARBA" id="ARBA00003330"/>
    </source>
</evidence>
<dbReference type="Pfam" id="PF00578">
    <property type="entry name" value="AhpC-TSA"/>
    <property type="match status" value="1"/>
</dbReference>
<feature type="signal peptide" evidence="12">
    <location>
        <begin position="1"/>
        <end position="26"/>
    </location>
</feature>
<keyword evidence="3" id="KW-0575">Peroxidase</keyword>
<evidence type="ECO:0000256" key="8">
    <source>
        <dbReference type="ARBA" id="ARBA00032824"/>
    </source>
</evidence>
<comment type="similarity">
    <text evidence="9">Belongs to the peroxiredoxin family. BCP/PrxQ subfamily.</text>
</comment>
<dbReference type="GO" id="GO:0034599">
    <property type="term" value="P:cellular response to oxidative stress"/>
    <property type="evidence" value="ECO:0007669"/>
    <property type="project" value="TreeGrafter"/>
</dbReference>
<dbReference type="GO" id="GO:0005737">
    <property type="term" value="C:cytoplasm"/>
    <property type="evidence" value="ECO:0007669"/>
    <property type="project" value="TreeGrafter"/>
</dbReference>
<keyword evidence="6" id="KW-1015">Disulfide bond</keyword>
<evidence type="ECO:0000313" key="15">
    <source>
        <dbReference type="Proteomes" id="UP000247807"/>
    </source>
</evidence>
<evidence type="ECO:0000256" key="12">
    <source>
        <dbReference type="SAM" id="SignalP"/>
    </source>
</evidence>
<keyword evidence="12" id="KW-0732">Signal</keyword>
<dbReference type="EMBL" id="QJUE01000002">
    <property type="protein sequence ID" value="PYE03060.1"/>
    <property type="molecule type" value="Genomic_DNA"/>
</dbReference>
<dbReference type="EC" id="1.11.1.24" evidence="2"/>
<sequence length="184" mass="21045">MKRRKFIKSFFLFSSILFVKPSRLLASINSVSLGKKAPDFLLNGFNKNNPNQKEWSLDDFSGEWLILYFYPKDFSSGCTLQAKGFQDNLSKFKKLNSSVVGISADNKEEHESFCTSAKLGYTLLSDTTGEISKSYDSWLDPYSKRNTFMINPRGIVVYKWIGVRPIGHAQEVLEELIKQKNIYA</sequence>
<dbReference type="PANTHER" id="PTHR42801">
    <property type="entry name" value="THIOREDOXIN-DEPENDENT PEROXIDE REDUCTASE"/>
    <property type="match status" value="1"/>
</dbReference>
<dbReference type="InterPro" id="IPR036249">
    <property type="entry name" value="Thioredoxin-like_sf"/>
</dbReference>
<evidence type="ECO:0000256" key="6">
    <source>
        <dbReference type="ARBA" id="ARBA00023157"/>
    </source>
</evidence>
<evidence type="ECO:0000256" key="4">
    <source>
        <dbReference type="ARBA" id="ARBA00022862"/>
    </source>
</evidence>
<keyword evidence="4" id="KW-0049">Antioxidant</keyword>
<keyword evidence="7" id="KW-0676">Redox-active center</keyword>
<dbReference type="Proteomes" id="UP000247807">
    <property type="component" value="Unassembled WGS sequence"/>
</dbReference>
<evidence type="ECO:0000259" key="13">
    <source>
        <dbReference type="PROSITE" id="PS51352"/>
    </source>
</evidence>
<proteinExistence type="inferred from homology"/>
<evidence type="ECO:0000256" key="11">
    <source>
        <dbReference type="ARBA" id="ARBA00049091"/>
    </source>
</evidence>
<dbReference type="InterPro" id="IPR000866">
    <property type="entry name" value="AhpC/TSA"/>
</dbReference>
<evidence type="ECO:0000256" key="7">
    <source>
        <dbReference type="ARBA" id="ARBA00023284"/>
    </source>
</evidence>
<dbReference type="CDD" id="cd03017">
    <property type="entry name" value="PRX_BCP"/>
    <property type="match status" value="1"/>
</dbReference>
<dbReference type="InterPro" id="IPR050924">
    <property type="entry name" value="Peroxiredoxin_BCP/PrxQ"/>
</dbReference>
<evidence type="ECO:0000256" key="2">
    <source>
        <dbReference type="ARBA" id="ARBA00013017"/>
    </source>
</evidence>
<dbReference type="PANTHER" id="PTHR42801:SF4">
    <property type="entry name" value="AHPC_TSA FAMILY PROTEIN"/>
    <property type="match status" value="1"/>
</dbReference>
<evidence type="ECO:0000313" key="14">
    <source>
        <dbReference type="EMBL" id="PYE03060.1"/>
    </source>
</evidence>
<evidence type="ECO:0000256" key="10">
    <source>
        <dbReference type="ARBA" id="ARBA00041373"/>
    </source>
</evidence>
<accession>A0A318R4J7</accession>
<dbReference type="OrthoDB" id="9801080at2"/>
<gene>
    <name evidence="14" type="ORF">DNJ73_04780</name>
</gene>
<evidence type="ECO:0000256" key="5">
    <source>
        <dbReference type="ARBA" id="ARBA00023002"/>
    </source>
</evidence>
<evidence type="ECO:0000256" key="9">
    <source>
        <dbReference type="ARBA" id="ARBA00038489"/>
    </source>
</evidence>
<dbReference type="GO" id="GO:0008379">
    <property type="term" value="F:thioredoxin peroxidase activity"/>
    <property type="evidence" value="ECO:0007669"/>
    <property type="project" value="TreeGrafter"/>
</dbReference>
<comment type="function">
    <text evidence="1">Thiol-specific peroxidase that catalyzes the reduction of hydrogen peroxide and organic hydroperoxides to water and alcohols, respectively. Plays a role in cell protection against oxidative stress by detoxifying peroxides and as sensor of hydrogen peroxide-mediated signaling events.</text>
</comment>
<name>A0A318R4J7_PROMR</name>
<comment type="catalytic activity">
    <reaction evidence="11">
        <text>a hydroperoxide + [thioredoxin]-dithiol = an alcohol + [thioredoxin]-disulfide + H2O</text>
        <dbReference type="Rhea" id="RHEA:62620"/>
        <dbReference type="Rhea" id="RHEA-COMP:10698"/>
        <dbReference type="Rhea" id="RHEA-COMP:10700"/>
        <dbReference type="ChEBI" id="CHEBI:15377"/>
        <dbReference type="ChEBI" id="CHEBI:29950"/>
        <dbReference type="ChEBI" id="CHEBI:30879"/>
        <dbReference type="ChEBI" id="CHEBI:35924"/>
        <dbReference type="ChEBI" id="CHEBI:50058"/>
        <dbReference type="EC" id="1.11.1.24"/>
    </reaction>
</comment>
<comment type="caution">
    <text evidence="14">The sequence shown here is derived from an EMBL/GenBank/DDBJ whole genome shotgun (WGS) entry which is preliminary data.</text>
</comment>
<dbReference type="Gene3D" id="3.40.30.10">
    <property type="entry name" value="Glutaredoxin"/>
    <property type="match status" value="1"/>
</dbReference>
<protein>
    <recommendedName>
        <fullName evidence="2">thioredoxin-dependent peroxiredoxin</fullName>
        <ecNumber evidence="2">1.11.1.24</ecNumber>
    </recommendedName>
    <alternativeName>
        <fullName evidence="10">Bacterioferritin comigratory protein</fullName>
    </alternativeName>
    <alternativeName>
        <fullName evidence="8">Thioredoxin peroxidase</fullName>
    </alternativeName>
</protein>
<feature type="domain" description="Thioredoxin" evidence="13">
    <location>
        <begin position="31"/>
        <end position="178"/>
    </location>
</feature>
<evidence type="ECO:0000256" key="3">
    <source>
        <dbReference type="ARBA" id="ARBA00022559"/>
    </source>
</evidence>
<dbReference type="PROSITE" id="PS51352">
    <property type="entry name" value="THIOREDOXIN_2"/>
    <property type="match status" value="1"/>
</dbReference>
<dbReference type="GO" id="GO:0045454">
    <property type="term" value="P:cell redox homeostasis"/>
    <property type="evidence" value="ECO:0007669"/>
    <property type="project" value="TreeGrafter"/>
</dbReference>
<dbReference type="InterPro" id="IPR013766">
    <property type="entry name" value="Thioredoxin_domain"/>
</dbReference>
<dbReference type="SUPFAM" id="SSF52833">
    <property type="entry name" value="Thioredoxin-like"/>
    <property type="match status" value="1"/>
</dbReference>
<dbReference type="AlphaFoldDB" id="A0A318R4J7"/>
<dbReference type="RefSeq" id="WP_158466556.1">
    <property type="nucleotide sequence ID" value="NZ_QJUE01000002.1"/>
</dbReference>
<keyword evidence="5" id="KW-0560">Oxidoreductase</keyword>